<dbReference type="Pfam" id="PF07715">
    <property type="entry name" value="Plug"/>
    <property type="match status" value="1"/>
</dbReference>
<comment type="subcellular location">
    <subcellularLocation>
        <location evidence="1 8">Cell outer membrane</location>
        <topology evidence="1 8">Multi-pass membrane protein</topology>
    </subcellularLocation>
</comment>
<evidence type="ECO:0000259" key="12">
    <source>
        <dbReference type="Pfam" id="PF07715"/>
    </source>
</evidence>
<dbReference type="OrthoDB" id="9768177at2"/>
<dbReference type="InterPro" id="IPR037066">
    <property type="entry name" value="Plug_dom_sf"/>
</dbReference>
<keyword evidence="10" id="KW-0732">Signal</keyword>
<reference evidence="14" key="1">
    <citation type="submission" date="2016-10" db="EMBL/GenBank/DDBJ databases">
        <authorList>
            <person name="Varghese N."/>
            <person name="Submissions S."/>
        </authorList>
    </citation>
    <scope>NUCLEOTIDE SEQUENCE [LARGE SCALE GENOMIC DNA]</scope>
    <source>
        <strain evidence="14">DSM 18733</strain>
    </source>
</reference>
<dbReference type="Pfam" id="PF13715">
    <property type="entry name" value="CarbopepD_reg_2"/>
    <property type="match status" value="1"/>
</dbReference>
<dbReference type="GO" id="GO:0009279">
    <property type="term" value="C:cell outer membrane"/>
    <property type="evidence" value="ECO:0007669"/>
    <property type="project" value="UniProtKB-SubCell"/>
</dbReference>
<dbReference type="STRING" id="407022.SAMN05661044_03614"/>
<feature type="signal peptide" evidence="10">
    <location>
        <begin position="1"/>
        <end position="29"/>
    </location>
</feature>
<dbReference type="InterPro" id="IPR023996">
    <property type="entry name" value="TonB-dep_OMP_SusC/RagA"/>
</dbReference>
<evidence type="ECO:0000256" key="2">
    <source>
        <dbReference type="ARBA" id="ARBA00022448"/>
    </source>
</evidence>
<feature type="domain" description="TonB-dependent receptor-like beta-barrel" evidence="11">
    <location>
        <begin position="452"/>
        <end position="828"/>
    </location>
</feature>
<dbReference type="InterPro" id="IPR039426">
    <property type="entry name" value="TonB-dep_rcpt-like"/>
</dbReference>
<protein>
    <submittedName>
        <fullName evidence="13">TonB-linked outer membrane protein, SusC/RagA family</fullName>
    </submittedName>
</protein>
<dbReference type="NCBIfam" id="TIGR04057">
    <property type="entry name" value="SusC_RagA_signa"/>
    <property type="match status" value="1"/>
</dbReference>
<evidence type="ECO:0000256" key="3">
    <source>
        <dbReference type="ARBA" id="ARBA00022452"/>
    </source>
</evidence>
<keyword evidence="7 8" id="KW-0998">Cell outer membrane</keyword>
<dbReference type="Gene3D" id="2.40.170.20">
    <property type="entry name" value="TonB-dependent receptor, beta-barrel domain"/>
    <property type="match status" value="1"/>
</dbReference>
<dbReference type="SUPFAM" id="SSF56935">
    <property type="entry name" value="Porins"/>
    <property type="match status" value="1"/>
</dbReference>
<dbReference type="SUPFAM" id="SSF49464">
    <property type="entry name" value="Carboxypeptidase regulatory domain-like"/>
    <property type="match status" value="1"/>
</dbReference>
<evidence type="ECO:0000256" key="4">
    <source>
        <dbReference type="ARBA" id="ARBA00022692"/>
    </source>
</evidence>
<evidence type="ECO:0000313" key="14">
    <source>
        <dbReference type="Proteomes" id="UP000199421"/>
    </source>
</evidence>
<keyword evidence="5 9" id="KW-0798">TonB box</keyword>
<gene>
    <name evidence="13" type="ORF">SAMN05661044_03614</name>
</gene>
<evidence type="ECO:0000256" key="7">
    <source>
        <dbReference type="ARBA" id="ARBA00023237"/>
    </source>
</evidence>
<keyword evidence="14" id="KW-1185">Reference proteome</keyword>
<dbReference type="InterPro" id="IPR023997">
    <property type="entry name" value="TonB-dep_OMP_SusC/RagA_CS"/>
</dbReference>
<sequence>MQTNYQTSKKRLSWAFLFLLLLSVMRVEAQEQITGIVKDSRGLPLPGVSIVQEGESIGTKTDDSGKFMLKVPKSGIKLIFRSIGYKNYELSVTSSNNIEVVLEDDIAGLDEVLVTAYGTSKKASFTGSATVIDTKQLENVNTSNVAQGLQGLSAGVQVTNSSGRPGANPTITIRGIGSLTADMAPLYVVDGVPSDVDLSAYSPSDIESITVMKDAAATSLYGSRAANGVIMITTKRGASGKANVNARAAWTTSDFAVKFPERVSPAKQWELAWEGLYNDARDFDELSDEEAREYASNRVPSVFWNTTPIRDDNGNILRNYRSGWNMDYPIGLDGKIKPEATRLWDFDLFNEAFNYRLKQDYGVDFSGAMGENNTYYASFSYLNDKGVHISDGFKRYTGRVALNSKMNDWFSMSNSIMFMNSADINGGFDARVFRVMPTEYSAYLWDYETNSYAISPFTGKPQLDEGVGNGRAWWPRWSAYGALTEAKNSQTDNLQTVSALSFRLLEGLSLKTTYSFQLIDNFYSMWKSPERENQLLPSEGYVQRDSYRTYSHTVNNVLTYDKTFNDLHHINVLAGQEIYSYTTSGTGVTRSGLALPYFKEISLASNDPTAWSSFGRYGLASFFGKAEYDYDNRYYISGSIRTDGSSRFHPDHRWGQFYSLGASWRISEESFMENTQDWLQNLKLKASYGEVGNDRVGSYYAYQALYGPTSYVGTVGVRLNQLENENIKWETNIQTNIGLEFSMFNKLSGSVEYFTRKSKDLLLNRPLAPSLGMDAILTNIGDVQNKGWEVDLNYAAIRKKDFDWNISLNATSYKNTITSLPSKEEQFNQGVAIFKWREGGSRYDIYAPSFAGVNPENGHNQWWKYAFDESGNIIDQEKTENYNEVNVNEQRINQGSVLPDVFGALTNNFRYKSLDLSFMLYYSFGGKLYDYNFSESNVLRENFAAYDNLDRRWQKPGDVTDIAKIYTYRTFDAFSNARYSDQYIFNNDFVRLKNVMLGYTLPQSLVSKWGLSTLRIYFRGDNLLTFGSAKDRGTDPENFGNNLVGVVDASSGVPALRSYTLGLNVSF</sequence>
<accession>A0A1H7TQX3</accession>
<dbReference type="Gene3D" id="2.60.40.1120">
    <property type="entry name" value="Carboxypeptidase-like, regulatory domain"/>
    <property type="match status" value="1"/>
</dbReference>
<dbReference type="EMBL" id="FOAF01000004">
    <property type="protein sequence ID" value="SEL86267.1"/>
    <property type="molecule type" value="Genomic_DNA"/>
</dbReference>
<organism evidence="13 14">
    <name type="scientific">Olivibacter domesticus</name>
    <name type="common">Pseudosphingobacterium domesticum</name>
    <dbReference type="NCBI Taxonomy" id="407022"/>
    <lineage>
        <taxon>Bacteria</taxon>
        <taxon>Pseudomonadati</taxon>
        <taxon>Bacteroidota</taxon>
        <taxon>Sphingobacteriia</taxon>
        <taxon>Sphingobacteriales</taxon>
        <taxon>Sphingobacteriaceae</taxon>
        <taxon>Olivibacter</taxon>
    </lineage>
</organism>
<keyword evidence="4 8" id="KW-0812">Transmembrane</keyword>
<evidence type="ECO:0000256" key="6">
    <source>
        <dbReference type="ARBA" id="ARBA00023136"/>
    </source>
</evidence>
<keyword evidence="3 8" id="KW-1134">Transmembrane beta strand</keyword>
<feature type="domain" description="TonB-dependent receptor plug" evidence="12">
    <location>
        <begin position="122"/>
        <end position="229"/>
    </location>
</feature>
<dbReference type="InterPro" id="IPR008969">
    <property type="entry name" value="CarboxyPept-like_regulatory"/>
</dbReference>
<evidence type="ECO:0000313" key="13">
    <source>
        <dbReference type="EMBL" id="SEL86267.1"/>
    </source>
</evidence>
<dbReference type="AlphaFoldDB" id="A0A1H7TQX3"/>
<proteinExistence type="inferred from homology"/>
<keyword evidence="2 8" id="KW-0813">Transport</keyword>
<dbReference type="Proteomes" id="UP000199421">
    <property type="component" value="Unassembled WGS sequence"/>
</dbReference>
<keyword evidence="6 8" id="KW-0472">Membrane</keyword>
<dbReference type="PROSITE" id="PS52016">
    <property type="entry name" value="TONB_DEPENDENT_REC_3"/>
    <property type="match status" value="1"/>
</dbReference>
<feature type="chain" id="PRO_5011708860" evidence="10">
    <location>
        <begin position="30"/>
        <end position="1067"/>
    </location>
</feature>
<evidence type="ECO:0000256" key="9">
    <source>
        <dbReference type="RuleBase" id="RU003357"/>
    </source>
</evidence>
<dbReference type="Gene3D" id="2.170.130.10">
    <property type="entry name" value="TonB-dependent receptor, plug domain"/>
    <property type="match status" value="1"/>
</dbReference>
<dbReference type="InterPro" id="IPR000531">
    <property type="entry name" value="Beta-barrel_TonB"/>
</dbReference>
<evidence type="ECO:0000259" key="11">
    <source>
        <dbReference type="Pfam" id="PF00593"/>
    </source>
</evidence>
<dbReference type="RefSeq" id="WP_093326951.1">
    <property type="nucleotide sequence ID" value="NZ_FOAF01000004.1"/>
</dbReference>
<evidence type="ECO:0000256" key="5">
    <source>
        <dbReference type="ARBA" id="ARBA00023077"/>
    </source>
</evidence>
<comment type="similarity">
    <text evidence="8 9">Belongs to the TonB-dependent receptor family.</text>
</comment>
<name>A0A1H7TQX3_OLID1</name>
<dbReference type="InterPro" id="IPR036942">
    <property type="entry name" value="Beta-barrel_TonB_sf"/>
</dbReference>
<dbReference type="NCBIfam" id="TIGR04056">
    <property type="entry name" value="OMP_RagA_SusC"/>
    <property type="match status" value="1"/>
</dbReference>
<evidence type="ECO:0000256" key="1">
    <source>
        <dbReference type="ARBA" id="ARBA00004571"/>
    </source>
</evidence>
<evidence type="ECO:0000256" key="10">
    <source>
        <dbReference type="SAM" id="SignalP"/>
    </source>
</evidence>
<dbReference type="InterPro" id="IPR012910">
    <property type="entry name" value="Plug_dom"/>
</dbReference>
<evidence type="ECO:0000256" key="8">
    <source>
        <dbReference type="PROSITE-ProRule" id="PRU01360"/>
    </source>
</evidence>
<dbReference type="Pfam" id="PF00593">
    <property type="entry name" value="TonB_dep_Rec_b-barrel"/>
    <property type="match status" value="1"/>
</dbReference>